<evidence type="ECO:0000256" key="2">
    <source>
        <dbReference type="ARBA" id="ARBA00022475"/>
    </source>
</evidence>
<feature type="transmembrane region" description="Helical" evidence="6">
    <location>
        <begin position="72"/>
        <end position="92"/>
    </location>
</feature>
<keyword evidence="5 6" id="KW-0472">Membrane</keyword>
<dbReference type="InterPro" id="IPR011701">
    <property type="entry name" value="MFS"/>
</dbReference>
<feature type="transmembrane region" description="Helical" evidence="6">
    <location>
        <begin position="44"/>
        <end position="65"/>
    </location>
</feature>
<gene>
    <name evidence="8" type="ORF">EHYA_02348</name>
</gene>
<feature type="transmembrane region" description="Helical" evidence="6">
    <location>
        <begin position="98"/>
        <end position="120"/>
    </location>
</feature>
<keyword evidence="4 6" id="KW-1133">Transmembrane helix</keyword>
<dbReference type="Proteomes" id="UP000286931">
    <property type="component" value="Unassembled WGS sequence"/>
</dbReference>
<dbReference type="PANTHER" id="PTHR43124">
    <property type="entry name" value="PURINE EFFLUX PUMP PBUE"/>
    <property type="match status" value="1"/>
</dbReference>
<evidence type="ECO:0000256" key="4">
    <source>
        <dbReference type="ARBA" id="ARBA00022989"/>
    </source>
</evidence>
<accession>A0A401YJH9</accession>
<dbReference type="InterPro" id="IPR036259">
    <property type="entry name" value="MFS_trans_sf"/>
</dbReference>
<feature type="transmembrane region" description="Helical" evidence="6">
    <location>
        <begin position="162"/>
        <end position="181"/>
    </location>
</feature>
<reference evidence="8 9" key="1">
    <citation type="submission" date="2018-12" db="EMBL/GenBank/DDBJ databases">
        <title>Draft genome sequence of Embleya hyalina NBRC 13850T.</title>
        <authorList>
            <person name="Komaki H."/>
            <person name="Hosoyama A."/>
            <person name="Kimura A."/>
            <person name="Ichikawa N."/>
            <person name="Tamura T."/>
        </authorList>
    </citation>
    <scope>NUCLEOTIDE SEQUENCE [LARGE SCALE GENOMIC DNA]</scope>
    <source>
        <strain evidence="8 9">NBRC 13850</strain>
    </source>
</reference>
<comment type="subcellular location">
    <subcellularLocation>
        <location evidence="1">Cell membrane</location>
        <topology evidence="1">Multi-pass membrane protein</topology>
    </subcellularLocation>
</comment>
<comment type="caution">
    <text evidence="8">The sequence shown here is derived from an EMBL/GenBank/DDBJ whole genome shotgun (WGS) entry which is preliminary data.</text>
</comment>
<dbReference type="InterPro" id="IPR050189">
    <property type="entry name" value="MFS_Efflux_Transporters"/>
</dbReference>
<keyword evidence="9" id="KW-1185">Reference proteome</keyword>
<dbReference type="GO" id="GO:0005886">
    <property type="term" value="C:plasma membrane"/>
    <property type="evidence" value="ECO:0007669"/>
    <property type="project" value="UniProtKB-SubCell"/>
</dbReference>
<dbReference type="Pfam" id="PF07690">
    <property type="entry name" value="MFS_1"/>
    <property type="match status" value="1"/>
</dbReference>
<proteinExistence type="predicted"/>
<protein>
    <submittedName>
        <fullName evidence="8">MFS transporter</fullName>
    </submittedName>
</protein>
<evidence type="ECO:0000256" key="5">
    <source>
        <dbReference type="ARBA" id="ARBA00023136"/>
    </source>
</evidence>
<dbReference type="Gene3D" id="1.20.1250.20">
    <property type="entry name" value="MFS general substrate transporter like domains"/>
    <property type="match status" value="1"/>
</dbReference>
<feature type="transmembrane region" description="Helical" evidence="6">
    <location>
        <begin position="132"/>
        <end position="150"/>
    </location>
</feature>
<dbReference type="GO" id="GO:0022857">
    <property type="term" value="F:transmembrane transporter activity"/>
    <property type="evidence" value="ECO:0007669"/>
    <property type="project" value="InterPro"/>
</dbReference>
<evidence type="ECO:0000256" key="3">
    <source>
        <dbReference type="ARBA" id="ARBA00022692"/>
    </source>
</evidence>
<evidence type="ECO:0000256" key="6">
    <source>
        <dbReference type="SAM" id="Phobius"/>
    </source>
</evidence>
<feature type="domain" description="Major facilitator superfamily (MFS) profile" evidence="7">
    <location>
        <begin position="7"/>
        <end position="225"/>
    </location>
</feature>
<dbReference type="EMBL" id="BIFH01000016">
    <property type="protein sequence ID" value="GCD94679.1"/>
    <property type="molecule type" value="Genomic_DNA"/>
</dbReference>
<dbReference type="InterPro" id="IPR020846">
    <property type="entry name" value="MFS_dom"/>
</dbReference>
<evidence type="ECO:0000259" key="7">
    <source>
        <dbReference type="PROSITE" id="PS50850"/>
    </source>
</evidence>
<name>A0A401YJH9_9ACTN</name>
<evidence type="ECO:0000256" key="1">
    <source>
        <dbReference type="ARBA" id="ARBA00004651"/>
    </source>
</evidence>
<evidence type="ECO:0000313" key="9">
    <source>
        <dbReference type="Proteomes" id="UP000286931"/>
    </source>
</evidence>
<evidence type="ECO:0000313" key="8">
    <source>
        <dbReference type="EMBL" id="GCD94679.1"/>
    </source>
</evidence>
<organism evidence="8 9">
    <name type="scientific">Embleya hyalina</name>
    <dbReference type="NCBI Taxonomy" id="516124"/>
    <lineage>
        <taxon>Bacteria</taxon>
        <taxon>Bacillati</taxon>
        <taxon>Actinomycetota</taxon>
        <taxon>Actinomycetes</taxon>
        <taxon>Kitasatosporales</taxon>
        <taxon>Streptomycetaceae</taxon>
        <taxon>Embleya</taxon>
    </lineage>
</organism>
<dbReference type="SUPFAM" id="SSF103473">
    <property type="entry name" value="MFS general substrate transporter"/>
    <property type="match status" value="1"/>
</dbReference>
<sequence>MFRAWLAVGAVALGIFSLMTSELLPVGLLTPVGATLNVSEGTAGLMVTAPGIVAAFAAPVIAVTAGRLDRRVLLAALIALVGAANLVSAATPNFAVMLIARVLVGEGVGGFWAIAGGLTLRLVPPEQVARATVIVFGGVSTTSVLGVPAGTFMGELTGRQTAFAAVGALGPVALVVLVVLLPPLPSAASARPTTFRDLARLGRDNRGVRAGPALTFLLITGHFVA</sequence>
<dbReference type="PROSITE" id="PS50850">
    <property type="entry name" value="MFS"/>
    <property type="match status" value="1"/>
</dbReference>
<keyword evidence="2" id="KW-1003">Cell membrane</keyword>
<dbReference type="AlphaFoldDB" id="A0A401YJH9"/>
<dbReference type="PANTHER" id="PTHR43124:SF3">
    <property type="entry name" value="CHLORAMPHENICOL EFFLUX PUMP RV0191"/>
    <property type="match status" value="1"/>
</dbReference>
<keyword evidence="3 6" id="KW-0812">Transmembrane</keyword>
<dbReference type="RefSeq" id="WP_246126591.1">
    <property type="nucleotide sequence ID" value="NZ_BIFH01000016.1"/>
</dbReference>